<dbReference type="WBParaSite" id="SBAD_0000170001-mRNA-1">
    <property type="protein sequence ID" value="SBAD_0000170001-mRNA-1"/>
    <property type="gene ID" value="SBAD_0000170001"/>
</dbReference>
<evidence type="ECO:0000313" key="4">
    <source>
        <dbReference type="WBParaSite" id="SBAD_0000170001-mRNA-1"/>
    </source>
</evidence>
<name>A0A183IDD2_9BILA</name>
<reference evidence="4" key="1">
    <citation type="submission" date="2016-06" db="UniProtKB">
        <authorList>
            <consortium name="WormBaseParasite"/>
        </authorList>
    </citation>
    <scope>IDENTIFICATION</scope>
</reference>
<feature type="region of interest" description="Disordered" evidence="1">
    <location>
        <begin position="1"/>
        <end position="28"/>
    </location>
</feature>
<organism evidence="4">
    <name type="scientific">Soboliphyme baturini</name>
    <dbReference type="NCBI Taxonomy" id="241478"/>
    <lineage>
        <taxon>Eukaryota</taxon>
        <taxon>Metazoa</taxon>
        <taxon>Ecdysozoa</taxon>
        <taxon>Nematoda</taxon>
        <taxon>Enoplea</taxon>
        <taxon>Dorylaimia</taxon>
        <taxon>Dioctophymatida</taxon>
        <taxon>Dioctophymatoidea</taxon>
        <taxon>Soboliphymatidae</taxon>
        <taxon>Soboliphyme</taxon>
    </lineage>
</organism>
<evidence type="ECO:0000256" key="1">
    <source>
        <dbReference type="SAM" id="MobiDB-lite"/>
    </source>
</evidence>
<accession>A0A183IDD2</accession>
<proteinExistence type="predicted"/>
<evidence type="ECO:0000313" key="3">
    <source>
        <dbReference type="Proteomes" id="UP000270296"/>
    </source>
</evidence>
<reference evidence="2 3" key="2">
    <citation type="submission" date="2018-11" db="EMBL/GenBank/DDBJ databases">
        <authorList>
            <consortium name="Pathogen Informatics"/>
        </authorList>
    </citation>
    <scope>NUCLEOTIDE SEQUENCE [LARGE SCALE GENOMIC DNA]</scope>
</reference>
<gene>
    <name evidence="2" type="ORF">SBAD_LOCUS1626</name>
</gene>
<keyword evidence="3" id="KW-1185">Reference proteome</keyword>
<dbReference type="EMBL" id="UZAM01006891">
    <property type="protein sequence ID" value="VDO94944.1"/>
    <property type="molecule type" value="Genomic_DNA"/>
</dbReference>
<sequence>MTAPTHSHAAVLNVQEGQLSQRGHEKWTKGVRGHVNRSFIIARDGLPYRNLRALESAVKQTVHRGRYPTTGSVWTLKFVPK</sequence>
<dbReference type="AlphaFoldDB" id="A0A183IDD2"/>
<dbReference type="Proteomes" id="UP000270296">
    <property type="component" value="Unassembled WGS sequence"/>
</dbReference>
<protein>
    <submittedName>
        <fullName evidence="4">Transposase</fullName>
    </submittedName>
</protein>
<evidence type="ECO:0000313" key="2">
    <source>
        <dbReference type="EMBL" id="VDO94944.1"/>
    </source>
</evidence>